<dbReference type="EMBL" id="KN847335">
    <property type="protein sequence ID" value="KIW43968.1"/>
    <property type="molecule type" value="Genomic_DNA"/>
</dbReference>
<feature type="compositionally biased region" description="Basic and acidic residues" evidence="2">
    <location>
        <begin position="531"/>
        <end position="561"/>
    </location>
</feature>
<organism evidence="5 6">
    <name type="scientific">Exophiala oligosperma</name>
    <dbReference type="NCBI Taxonomy" id="215243"/>
    <lineage>
        <taxon>Eukaryota</taxon>
        <taxon>Fungi</taxon>
        <taxon>Dikarya</taxon>
        <taxon>Ascomycota</taxon>
        <taxon>Pezizomycotina</taxon>
        <taxon>Eurotiomycetes</taxon>
        <taxon>Chaetothyriomycetidae</taxon>
        <taxon>Chaetothyriales</taxon>
        <taxon>Herpotrichiellaceae</taxon>
        <taxon>Exophiala</taxon>
    </lineage>
</organism>
<dbReference type="InterPro" id="IPR029033">
    <property type="entry name" value="His_PPase_superfam"/>
</dbReference>
<dbReference type="VEuPathDB" id="FungiDB:PV06_05013"/>
<gene>
    <name evidence="5" type="ORF">PV06_05013</name>
</gene>
<evidence type="ECO:0008006" key="7">
    <source>
        <dbReference type="Google" id="ProtNLM"/>
    </source>
</evidence>
<keyword evidence="3" id="KW-0472">Membrane</keyword>
<feature type="transmembrane region" description="Helical" evidence="3">
    <location>
        <begin position="458"/>
        <end position="485"/>
    </location>
</feature>
<evidence type="ECO:0000256" key="3">
    <source>
        <dbReference type="SAM" id="Phobius"/>
    </source>
</evidence>
<dbReference type="AlphaFoldDB" id="A0A0D2DM06"/>
<dbReference type="Pfam" id="PF00328">
    <property type="entry name" value="His_Phos_2"/>
    <property type="match status" value="1"/>
</dbReference>
<proteinExistence type="inferred from homology"/>
<dbReference type="Gene3D" id="3.40.50.1240">
    <property type="entry name" value="Phosphoglycerate mutase-like"/>
    <property type="match status" value="1"/>
</dbReference>
<dbReference type="Proteomes" id="UP000053342">
    <property type="component" value="Unassembled WGS sequence"/>
</dbReference>
<dbReference type="InterPro" id="IPR000560">
    <property type="entry name" value="His_Pase_clade-2"/>
</dbReference>
<feature type="signal peptide" evidence="4">
    <location>
        <begin position="1"/>
        <end position="29"/>
    </location>
</feature>
<evidence type="ECO:0000256" key="2">
    <source>
        <dbReference type="SAM" id="MobiDB-lite"/>
    </source>
</evidence>
<reference evidence="5 6" key="1">
    <citation type="submission" date="2015-01" db="EMBL/GenBank/DDBJ databases">
        <title>The Genome Sequence of Exophiala oligosperma CBS72588.</title>
        <authorList>
            <consortium name="The Broad Institute Genomics Platform"/>
            <person name="Cuomo C."/>
            <person name="de Hoog S."/>
            <person name="Gorbushina A."/>
            <person name="Stielow B."/>
            <person name="Teixiera M."/>
            <person name="Abouelleil A."/>
            <person name="Chapman S.B."/>
            <person name="Priest M."/>
            <person name="Young S.K."/>
            <person name="Wortman J."/>
            <person name="Nusbaum C."/>
            <person name="Birren B."/>
        </authorList>
    </citation>
    <scope>NUCLEOTIDE SEQUENCE [LARGE SCALE GENOMIC DNA]</scope>
    <source>
        <strain evidence="5 6">CBS 72588</strain>
    </source>
</reference>
<sequence length="593" mass="64321">MAGLNSVHASVLYFFFSLFLAVAPQTVLTEQVLNTFIYTRYGDRTPLVLSSTPSLTPLGAQQLYGAGAKIRDRYISPSDGDYTASSTISGISANQLAYDQINILSTDDQYVSASALAFLQGLYPPLEESSNWTYIEGQSTVANGTNIVAPLNGYQYPDITTISSNDLNSIWVNGMDNCPSYTASGRDYYQSVDYQSLLNTTMEFYTSLEPDFLEGVFSSAGVGYYDAFYIYDYLNYAYTHNSTVRKSLREEDLTKAKILADDWAFAMNADLSASGTTAGDQIRAIAGRTLATRLLTAFNTAINTQGQTEKMTLLFGSYEPMISLAALTKLVSQQNAAFYNMPAPGSSFIFELLSLQAGQTDEWPNTTDIYVRFLYQNGTDSDSSLVEYPLFGLSPSQGVVPFLDFVASLEEFLVFNVGDWCTTCGSYSVFCPAFTDTDGSYNPSSGLLSSKHKGLSPVIAGVIGAVVTLAVAALLFAALMLLGGVRLHRVHTNRRSEMAGFKGGAKMASDQDLVIPKGGAGATVAVAAAEGESHPTRGHERVGSWELRDQAKAEEAQREVLGHGPTKPRRPSYEEDDLPITPYTPAVDPHNHV</sequence>
<keyword evidence="3" id="KW-0812">Transmembrane</keyword>
<protein>
    <recommendedName>
        <fullName evidence="7">Histidine acid phosphatase</fullName>
    </recommendedName>
</protein>
<dbReference type="PANTHER" id="PTHR11567:SF127">
    <property type="entry name" value="HISTIDINE ACID PHOSPHATASE"/>
    <property type="match status" value="1"/>
</dbReference>
<dbReference type="SUPFAM" id="SSF53254">
    <property type="entry name" value="Phosphoglycerate mutase-like"/>
    <property type="match status" value="1"/>
</dbReference>
<dbReference type="GeneID" id="27357087"/>
<keyword evidence="4" id="KW-0732">Signal</keyword>
<evidence type="ECO:0000313" key="6">
    <source>
        <dbReference type="Proteomes" id="UP000053342"/>
    </source>
</evidence>
<dbReference type="HOGENOM" id="CLU_023111_0_1_1"/>
<comment type="similarity">
    <text evidence="1">Belongs to the histidine acid phosphatase family.</text>
</comment>
<keyword evidence="6" id="KW-1185">Reference proteome</keyword>
<evidence type="ECO:0000313" key="5">
    <source>
        <dbReference type="EMBL" id="KIW43968.1"/>
    </source>
</evidence>
<accession>A0A0D2DM06</accession>
<evidence type="ECO:0000256" key="1">
    <source>
        <dbReference type="ARBA" id="ARBA00005375"/>
    </source>
</evidence>
<dbReference type="OrthoDB" id="258392at2759"/>
<name>A0A0D2DM06_9EURO</name>
<dbReference type="RefSeq" id="XP_016264184.1">
    <property type="nucleotide sequence ID" value="XM_016405978.1"/>
</dbReference>
<feature type="chain" id="PRO_5002251521" description="Histidine acid phosphatase" evidence="4">
    <location>
        <begin position="30"/>
        <end position="593"/>
    </location>
</feature>
<dbReference type="PANTHER" id="PTHR11567">
    <property type="entry name" value="ACID PHOSPHATASE-RELATED"/>
    <property type="match status" value="1"/>
</dbReference>
<dbReference type="InterPro" id="IPR050645">
    <property type="entry name" value="Histidine_acid_phosphatase"/>
</dbReference>
<feature type="region of interest" description="Disordered" evidence="2">
    <location>
        <begin position="529"/>
        <end position="593"/>
    </location>
</feature>
<evidence type="ECO:0000256" key="4">
    <source>
        <dbReference type="SAM" id="SignalP"/>
    </source>
</evidence>
<dbReference type="GO" id="GO:0016791">
    <property type="term" value="F:phosphatase activity"/>
    <property type="evidence" value="ECO:0007669"/>
    <property type="project" value="TreeGrafter"/>
</dbReference>
<dbReference type="STRING" id="215243.A0A0D2DM06"/>
<keyword evidence="3" id="KW-1133">Transmembrane helix</keyword>